<evidence type="ECO:0000256" key="10">
    <source>
        <dbReference type="ARBA" id="ARBA00029774"/>
    </source>
</evidence>
<comment type="subcellular location">
    <subcellularLocation>
        <location evidence="1">Cytoplasm</location>
    </subcellularLocation>
</comment>
<evidence type="ECO:0000256" key="9">
    <source>
        <dbReference type="ARBA" id="ARBA00022840"/>
    </source>
</evidence>
<keyword evidence="14" id="KW-1185">Reference proteome</keyword>
<name>A0ABP8WTJ0_9ACTN</name>
<keyword evidence="6" id="KW-0819">tRNA processing</keyword>
<evidence type="ECO:0000256" key="3">
    <source>
        <dbReference type="ARBA" id="ARBA00012584"/>
    </source>
</evidence>
<dbReference type="SUPFAM" id="SSF55821">
    <property type="entry name" value="YrdC/RibB"/>
    <property type="match status" value="1"/>
</dbReference>
<keyword evidence="4" id="KW-0963">Cytoplasm</keyword>
<organism evidence="13 14">
    <name type="scientific">Nocardioides conyzicola</name>
    <dbReference type="NCBI Taxonomy" id="1651781"/>
    <lineage>
        <taxon>Bacteria</taxon>
        <taxon>Bacillati</taxon>
        <taxon>Actinomycetota</taxon>
        <taxon>Actinomycetes</taxon>
        <taxon>Propionibacteriales</taxon>
        <taxon>Nocardioidaceae</taxon>
        <taxon>Nocardioides</taxon>
    </lineage>
</organism>
<keyword evidence="7" id="KW-0548">Nucleotidyltransferase</keyword>
<proteinExistence type="inferred from homology"/>
<evidence type="ECO:0000256" key="5">
    <source>
        <dbReference type="ARBA" id="ARBA00022679"/>
    </source>
</evidence>
<keyword evidence="5" id="KW-0808">Transferase</keyword>
<evidence type="ECO:0000259" key="12">
    <source>
        <dbReference type="PROSITE" id="PS51163"/>
    </source>
</evidence>
<evidence type="ECO:0000313" key="14">
    <source>
        <dbReference type="Proteomes" id="UP001499974"/>
    </source>
</evidence>
<comment type="caution">
    <text evidence="13">The sequence shown here is derived from an EMBL/GenBank/DDBJ whole genome shotgun (WGS) entry which is preliminary data.</text>
</comment>
<dbReference type="PANTHER" id="PTHR17490:SF16">
    <property type="entry name" value="THREONYLCARBAMOYL-AMP SYNTHASE"/>
    <property type="match status" value="1"/>
</dbReference>
<accession>A0ABP8WTJ0</accession>
<dbReference type="EMBL" id="BAABKM010000002">
    <property type="protein sequence ID" value="GAA4695248.1"/>
    <property type="molecule type" value="Genomic_DNA"/>
</dbReference>
<evidence type="ECO:0000256" key="11">
    <source>
        <dbReference type="ARBA" id="ARBA00048366"/>
    </source>
</evidence>
<evidence type="ECO:0000256" key="6">
    <source>
        <dbReference type="ARBA" id="ARBA00022694"/>
    </source>
</evidence>
<dbReference type="InterPro" id="IPR017945">
    <property type="entry name" value="DHBP_synth_RibB-like_a/b_dom"/>
</dbReference>
<feature type="domain" description="YrdC-like" evidence="12">
    <location>
        <begin position="14"/>
        <end position="199"/>
    </location>
</feature>
<dbReference type="Gene3D" id="3.90.870.10">
    <property type="entry name" value="DHBP synthase"/>
    <property type="match status" value="1"/>
</dbReference>
<dbReference type="EC" id="2.7.7.87" evidence="3"/>
<dbReference type="RefSeq" id="WP_345519518.1">
    <property type="nucleotide sequence ID" value="NZ_BAABKM010000002.1"/>
</dbReference>
<dbReference type="Pfam" id="PF01300">
    <property type="entry name" value="Sua5_yciO_yrdC"/>
    <property type="match status" value="1"/>
</dbReference>
<dbReference type="PANTHER" id="PTHR17490">
    <property type="entry name" value="SUA5"/>
    <property type="match status" value="1"/>
</dbReference>
<evidence type="ECO:0000256" key="8">
    <source>
        <dbReference type="ARBA" id="ARBA00022741"/>
    </source>
</evidence>
<dbReference type="Proteomes" id="UP001499974">
    <property type="component" value="Unassembled WGS sequence"/>
</dbReference>
<evidence type="ECO:0000313" key="13">
    <source>
        <dbReference type="EMBL" id="GAA4695248.1"/>
    </source>
</evidence>
<evidence type="ECO:0000256" key="7">
    <source>
        <dbReference type="ARBA" id="ARBA00022695"/>
    </source>
</evidence>
<gene>
    <name evidence="13" type="ORF">GCM10023349_08080</name>
</gene>
<protein>
    <recommendedName>
        <fullName evidence="10">L-threonylcarbamoyladenylate synthase</fullName>
        <ecNumber evidence="3">2.7.7.87</ecNumber>
    </recommendedName>
    <alternativeName>
        <fullName evidence="10">L-threonylcarbamoyladenylate synthase</fullName>
    </alternativeName>
</protein>
<dbReference type="InterPro" id="IPR006070">
    <property type="entry name" value="Sua5-like_dom"/>
</dbReference>
<evidence type="ECO:0000256" key="2">
    <source>
        <dbReference type="ARBA" id="ARBA00007663"/>
    </source>
</evidence>
<sequence length="219" mass="22975">MSERYPTGTDDEREEAVDAAALAVQQGDLIVLPTDTVYGIGADAFDPDAVRALLAAKGRGRDMPPPVLISSATTLDALAVRVPGYARALVEEFWPGPLTLVCHQQSSLQWDLGNNRATVAIRMPDHEIALAILERTGPLAVSSANKTGMPAATDADQAIEMLDEDVAVVVDAGTSPGGEASTIVDVTGDQGRVLRYGALSLERLNEVLEPLGATLTDGD</sequence>
<dbReference type="InterPro" id="IPR050156">
    <property type="entry name" value="TC-AMP_synthase_SUA5"/>
</dbReference>
<reference evidence="14" key="1">
    <citation type="journal article" date="2019" name="Int. J. Syst. Evol. Microbiol.">
        <title>The Global Catalogue of Microorganisms (GCM) 10K type strain sequencing project: providing services to taxonomists for standard genome sequencing and annotation.</title>
        <authorList>
            <consortium name="The Broad Institute Genomics Platform"/>
            <consortium name="The Broad Institute Genome Sequencing Center for Infectious Disease"/>
            <person name="Wu L."/>
            <person name="Ma J."/>
        </authorList>
    </citation>
    <scope>NUCLEOTIDE SEQUENCE [LARGE SCALE GENOMIC DNA]</scope>
    <source>
        <strain evidence="14">JCM 18531</strain>
    </source>
</reference>
<keyword evidence="9" id="KW-0067">ATP-binding</keyword>
<evidence type="ECO:0000256" key="4">
    <source>
        <dbReference type="ARBA" id="ARBA00022490"/>
    </source>
</evidence>
<dbReference type="NCBIfam" id="TIGR00057">
    <property type="entry name" value="L-threonylcarbamoyladenylate synthase"/>
    <property type="match status" value="1"/>
</dbReference>
<keyword evidence="8" id="KW-0547">Nucleotide-binding</keyword>
<evidence type="ECO:0000256" key="1">
    <source>
        <dbReference type="ARBA" id="ARBA00004496"/>
    </source>
</evidence>
<dbReference type="PROSITE" id="PS51163">
    <property type="entry name" value="YRDC"/>
    <property type="match status" value="1"/>
</dbReference>
<comment type="catalytic activity">
    <reaction evidence="11">
        <text>L-threonine + hydrogencarbonate + ATP = L-threonylcarbamoyladenylate + diphosphate + H2O</text>
        <dbReference type="Rhea" id="RHEA:36407"/>
        <dbReference type="ChEBI" id="CHEBI:15377"/>
        <dbReference type="ChEBI" id="CHEBI:17544"/>
        <dbReference type="ChEBI" id="CHEBI:30616"/>
        <dbReference type="ChEBI" id="CHEBI:33019"/>
        <dbReference type="ChEBI" id="CHEBI:57926"/>
        <dbReference type="ChEBI" id="CHEBI:73682"/>
        <dbReference type="EC" id="2.7.7.87"/>
    </reaction>
</comment>
<comment type="similarity">
    <text evidence="2">Belongs to the SUA5 family.</text>
</comment>